<evidence type="ECO:0000256" key="6">
    <source>
        <dbReference type="ARBA" id="ARBA00023040"/>
    </source>
</evidence>
<feature type="transmembrane region" description="Helical" evidence="14">
    <location>
        <begin position="63"/>
        <end position="91"/>
    </location>
</feature>
<evidence type="ECO:0000256" key="4">
    <source>
        <dbReference type="ARBA" id="ARBA00022692"/>
    </source>
</evidence>
<evidence type="ECO:0000256" key="2">
    <source>
        <dbReference type="ARBA" id="ARBA00010663"/>
    </source>
</evidence>
<comment type="caution">
    <text evidence="16">The sequence shown here is derived from an EMBL/GenBank/DDBJ whole genome shotgun (WGS) entry which is preliminary data.</text>
</comment>
<evidence type="ECO:0000256" key="8">
    <source>
        <dbReference type="ARBA" id="ARBA00023157"/>
    </source>
</evidence>
<evidence type="ECO:0000256" key="7">
    <source>
        <dbReference type="ARBA" id="ARBA00023136"/>
    </source>
</evidence>
<sequence length="889" mass="99845">MLVVHGNPVTDFDVISLSDNVTFLTEASWPVITLPTTVLTTSLVSSVPLTNVTSTWGPKRDPLYIVVPITVLYVMILLTGLVGNVSTCVVIARNKHMHTATNYYLFSLAVSDLLLLVSGLPQEMYYNWSRYPYVFGEAFCVLQGFAAETSANATVLTITAFTVERYVAICHPFQSHTLSKLSRAVRLILVIWLLAMGLAVPQALQFGVVYEHLPDGRVLDDEHTVCAVKRVVIPHSFEVSSLVFFVAPMTLISVLYALIGLQLRRSSVRGGGEGSVRLKTGVGGYSPQHQDEDGRKNFSKNAQIKATKHVVKMLVAVVVAFFICWAPFHAQRLLAVYGAGNHDERPSAAMIIVYHTLTYISGVLYYLSTTVNPVLYHIMSHKFREAFKDTLARYLGRRRARGGRWQCYTVLSGRHSNTSNASNCGTGSLRRYLEADMARLHASRRPIVVSFRRHHSQQQDSTVDSELSGASTSTGPEVYVSMEELTKNNSRKSIKLKKARNKLNETYLNVICRHSKPTSTDVRDKTVKELSEKGGACSGFAFSSSSTLPYSLSLDNQTEDFLVPPWYVDNESDINLPWLPTDINNRISKEVSPIKSSTENLSSNNNKTSRTFEKPTKYPKVEDIEIFQEQHLKIQRSFKKRQRNSRHRSRTQKETTASSSSIEHHFRNSSQRLDVKLEEIRNHTANIIIGVPQFTFSRSSTLPALHTLSKDRQTHFSDTDAQAQRLRHSLFLHTSYDNLNQGQLAREGSKFMLSMQLSERFIRKKCLDPDILASKVIFKAASYVKTGVASLAEQTQSLSDVNESSVSMLYTSANDTHGTESLLVKQTKILRKEDENDTVQLPHSQILNVEEEIIKKKAEDCSLSKDKEEQNEIKEEDLSLLHKNESLPV</sequence>
<dbReference type="GO" id="GO:0005886">
    <property type="term" value="C:plasma membrane"/>
    <property type="evidence" value="ECO:0007669"/>
    <property type="project" value="UniProtKB-SubCell"/>
</dbReference>
<dbReference type="PANTHER" id="PTHR24243:SF208">
    <property type="entry name" value="PYROKININ-1 RECEPTOR"/>
    <property type="match status" value="1"/>
</dbReference>
<dbReference type="SUPFAM" id="SSF81321">
    <property type="entry name" value="Family A G protein-coupled receptor-like"/>
    <property type="match status" value="1"/>
</dbReference>
<dbReference type="EMBL" id="NEVH01023953">
    <property type="protein sequence ID" value="PNF17915.1"/>
    <property type="molecule type" value="Genomic_DNA"/>
</dbReference>
<keyword evidence="3" id="KW-1003">Cell membrane</keyword>
<feature type="compositionally biased region" description="Basic residues" evidence="13">
    <location>
        <begin position="636"/>
        <end position="650"/>
    </location>
</feature>
<dbReference type="EMBL" id="NEVH01023953">
    <property type="protein sequence ID" value="PNF17913.1"/>
    <property type="molecule type" value="Genomic_DNA"/>
</dbReference>
<reference evidence="16 17" key="1">
    <citation type="submission" date="2017-12" db="EMBL/GenBank/DDBJ databases">
        <title>Hemimetabolous genomes reveal molecular basis of termite eusociality.</title>
        <authorList>
            <person name="Harrison M.C."/>
            <person name="Jongepier E."/>
            <person name="Robertson H.M."/>
            <person name="Arning N."/>
            <person name="Bitard-Feildel T."/>
            <person name="Chao H."/>
            <person name="Childers C.P."/>
            <person name="Dinh H."/>
            <person name="Doddapaneni H."/>
            <person name="Dugan S."/>
            <person name="Gowin J."/>
            <person name="Greiner C."/>
            <person name="Han Y."/>
            <person name="Hu H."/>
            <person name="Hughes D.S.T."/>
            <person name="Huylmans A.-K."/>
            <person name="Kemena C."/>
            <person name="Kremer L.P.M."/>
            <person name="Lee S.L."/>
            <person name="Lopez-Ezquerra A."/>
            <person name="Mallet L."/>
            <person name="Monroy-Kuhn J.M."/>
            <person name="Moser A."/>
            <person name="Murali S.C."/>
            <person name="Muzny D.M."/>
            <person name="Otani S."/>
            <person name="Piulachs M.-D."/>
            <person name="Poelchau M."/>
            <person name="Qu J."/>
            <person name="Schaub F."/>
            <person name="Wada-Katsumata A."/>
            <person name="Worley K.C."/>
            <person name="Xie Q."/>
            <person name="Ylla G."/>
            <person name="Poulsen M."/>
            <person name="Gibbs R.A."/>
            <person name="Schal C."/>
            <person name="Richards S."/>
            <person name="Belles X."/>
            <person name="Korb J."/>
            <person name="Bornberg-Bauer E."/>
        </authorList>
    </citation>
    <scope>NUCLEOTIDE SEQUENCE [LARGE SCALE GENOMIC DNA]</scope>
    <source>
        <tissue evidence="16">Whole body</tissue>
    </source>
</reference>
<feature type="transmembrane region" description="Helical" evidence="14">
    <location>
        <begin position="141"/>
        <end position="163"/>
    </location>
</feature>
<feature type="region of interest" description="Disordered" evidence="13">
    <location>
        <begin position="451"/>
        <end position="474"/>
    </location>
</feature>
<keyword evidence="9 12" id="KW-0675">Receptor</keyword>
<dbReference type="AlphaFoldDB" id="A0A2J7PNJ6"/>
<dbReference type="PANTHER" id="PTHR24243">
    <property type="entry name" value="G-PROTEIN COUPLED RECEPTOR"/>
    <property type="match status" value="1"/>
</dbReference>
<feature type="compositionally biased region" description="Polar residues" evidence="13">
    <location>
        <begin position="458"/>
        <end position="474"/>
    </location>
</feature>
<protein>
    <submittedName>
        <fullName evidence="16">Pyrokinin-1 receptor</fullName>
    </submittedName>
</protein>
<keyword evidence="6 12" id="KW-0297">G-protein coupled receptor</keyword>
<comment type="similarity">
    <text evidence="2 12">Belongs to the G-protein coupled receptor 1 family.</text>
</comment>
<feature type="domain" description="G-protein coupled receptors family 1 profile" evidence="15">
    <location>
        <begin position="83"/>
        <end position="376"/>
    </location>
</feature>
<dbReference type="PRINTS" id="PR01565">
    <property type="entry name" value="NEUROMEDINUR"/>
</dbReference>
<feature type="transmembrane region" description="Helical" evidence="14">
    <location>
        <begin position="103"/>
        <end position="121"/>
    </location>
</feature>
<evidence type="ECO:0000256" key="11">
    <source>
        <dbReference type="ARBA" id="ARBA00023224"/>
    </source>
</evidence>
<proteinExistence type="inferred from homology"/>
<dbReference type="PROSITE" id="PS50262">
    <property type="entry name" value="G_PROTEIN_RECEP_F1_2"/>
    <property type="match status" value="1"/>
</dbReference>
<keyword evidence="8" id="KW-1015">Disulfide bond</keyword>
<dbReference type="CDD" id="cd15134">
    <property type="entry name" value="7tmA_capaR"/>
    <property type="match status" value="1"/>
</dbReference>
<dbReference type="GO" id="GO:0001607">
    <property type="term" value="F:neuromedin U receptor activity"/>
    <property type="evidence" value="ECO:0007669"/>
    <property type="project" value="InterPro"/>
</dbReference>
<dbReference type="STRING" id="105785.A0A2J7PNJ6"/>
<feature type="transmembrane region" description="Helical" evidence="14">
    <location>
        <begin position="239"/>
        <end position="259"/>
    </location>
</feature>
<comment type="subcellular location">
    <subcellularLocation>
        <location evidence="1">Cell membrane</location>
        <topology evidence="1">Multi-pass membrane protein</topology>
    </subcellularLocation>
</comment>
<feature type="compositionally biased region" description="Polar residues" evidence="13">
    <location>
        <begin position="594"/>
        <end position="609"/>
    </location>
</feature>
<evidence type="ECO:0000259" key="15">
    <source>
        <dbReference type="PROSITE" id="PS50262"/>
    </source>
</evidence>
<evidence type="ECO:0000256" key="5">
    <source>
        <dbReference type="ARBA" id="ARBA00022989"/>
    </source>
</evidence>
<keyword evidence="5 14" id="KW-1133">Transmembrane helix</keyword>
<evidence type="ECO:0000313" key="16">
    <source>
        <dbReference type="EMBL" id="PNF17913.1"/>
    </source>
</evidence>
<evidence type="ECO:0000256" key="3">
    <source>
        <dbReference type="ARBA" id="ARBA00022475"/>
    </source>
</evidence>
<gene>
    <name evidence="16" type="ORF">B7P43_G02191</name>
</gene>
<dbReference type="InterPro" id="IPR005390">
    <property type="entry name" value="NeuromedU_rcpt"/>
</dbReference>
<feature type="transmembrane region" description="Helical" evidence="14">
    <location>
        <begin position="184"/>
        <end position="204"/>
    </location>
</feature>
<evidence type="ECO:0000256" key="12">
    <source>
        <dbReference type="RuleBase" id="RU000688"/>
    </source>
</evidence>
<dbReference type="InParanoid" id="A0A2J7PNJ6"/>
<organism evidence="16 17">
    <name type="scientific">Cryptotermes secundus</name>
    <dbReference type="NCBI Taxonomy" id="105785"/>
    <lineage>
        <taxon>Eukaryota</taxon>
        <taxon>Metazoa</taxon>
        <taxon>Ecdysozoa</taxon>
        <taxon>Arthropoda</taxon>
        <taxon>Hexapoda</taxon>
        <taxon>Insecta</taxon>
        <taxon>Pterygota</taxon>
        <taxon>Neoptera</taxon>
        <taxon>Polyneoptera</taxon>
        <taxon>Dictyoptera</taxon>
        <taxon>Blattodea</taxon>
        <taxon>Blattoidea</taxon>
        <taxon>Termitoidae</taxon>
        <taxon>Kalotermitidae</taxon>
        <taxon>Cryptotermitinae</taxon>
        <taxon>Cryptotermes</taxon>
    </lineage>
</organism>
<dbReference type="PROSITE" id="PS00237">
    <property type="entry name" value="G_PROTEIN_RECEP_F1_1"/>
    <property type="match status" value="1"/>
</dbReference>
<evidence type="ECO:0000313" key="17">
    <source>
        <dbReference type="Proteomes" id="UP000235965"/>
    </source>
</evidence>
<feature type="region of interest" description="Disordered" evidence="13">
    <location>
        <begin position="594"/>
        <end position="615"/>
    </location>
</feature>
<evidence type="ECO:0000256" key="10">
    <source>
        <dbReference type="ARBA" id="ARBA00023180"/>
    </source>
</evidence>
<dbReference type="InterPro" id="IPR017452">
    <property type="entry name" value="GPCR_Rhodpsn_7TM"/>
</dbReference>
<keyword evidence="4 12" id="KW-0812">Transmembrane</keyword>
<dbReference type="Pfam" id="PF00001">
    <property type="entry name" value="7tm_1"/>
    <property type="match status" value="1"/>
</dbReference>
<dbReference type="PRINTS" id="PR00237">
    <property type="entry name" value="GPCRRHODOPSN"/>
</dbReference>
<evidence type="ECO:0000256" key="13">
    <source>
        <dbReference type="SAM" id="MobiDB-lite"/>
    </source>
</evidence>
<feature type="region of interest" description="Disordered" evidence="13">
    <location>
        <begin position="636"/>
        <end position="668"/>
    </location>
</feature>
<keyword evidence="11 12" id="KW-0807">Transducer</keyword>
<dbReference type="EMBL" id="NEVH01023953">
    <property type="protein sequence ID" value="PNF17914.1"/>
    <property type="molecule type" value="Genomic_DNA"/>
</dbReference>
<keyword evidence="17" id="KW-1185">Reference proteome</keyword>
<keyword evidence="10" id="KW-0325">Glycoprotein</keyword>
<evidence type="ECO:0000256" key="1">
    <source>
        <dbReference type="ARBA" id="ARBA00004651"/>
    </source>
</evidence>
<evidence type="ECO:0000256" key="9">
    <source>
        <dbReference type="ARBA" id="ARBA00023170"/>
    </source>
</evidence>
<feature type="region of interest" description="Disordered" evidence="13">
    <location>
        <begin position="268"/>
        <end position="295"/>
    </location>
</feature>
<keyword evidence="7 14" id="KW-0472">Membrane</keyword>
<evidence type="ECO:0000256" key="14">
    <source>
        <dbReference type="SAM" id="Phobius"/>
    </source>
</evidence>
<feature type="region of interest" description="Disordered" evidence="13">
    <location>
        <begin position="860"/>
        <end position="889"/>
    </location>
</feature>
<dbReference type="Proteomes" id="UP000235965">
    <property type="component" value="Unassembled WGS sequence"/>
</dbReference>
<dbReference type="InterPro" id="IPR000276">
    <property type="entry name" value="GPCR_Rhodpsn"/>
</dbReference>
<name>A0A2J7PNJ6_9NEOP</name>
<dbReference type="OrthoDB" id="5950040at2759"/>
<accession>A0A2J7PNJ6</accession>
<dbReference type="Gene3D" id="1.20.1070.10">
    <property type="entry name" value="Rhodopsin 7-helix transmembrane proteins"/>
    <property type="match status" value="1"/>
</dbReference>
<dbReference type="SMART" id="SM01381">
    <property type="entry name" value="7TM_GPCR_Srsx"/>
    <property type="match status" value="1"/>
</dbReference>
<feature type="transmembrane region" description="Helical" evidence="14">
    <location>
        <begin position="310"/>
        <end position="328"/>
    </location>
</feature>